<dbReference type="Gene3D" id="3.40.30.10">
    <property type="entry name" value="Glutaredoxin"/>
    <property type="match status" value="1"/>
</dbReference>
<gene>
    <name evidence="3" type="ORF">ODI_00563</name>
    <name evidence="4" type="ORF">ODI_R1619</name>
</gene>
<dbReference type="STRING" id="1851544.ODI_00563"/>
<dbReference type="InterPro" id="IPR006660">
    <property type="entry name" value="Arsenate_reductase-like"/>
</dbReference>
<dbReference type="RefSeq" id="WP_067759445.1">
    <property type="nucleotide sequence ID" value="NZ_LT907988.1"/>
</dbReference>
<dbReference type="KEGG" id="odi:ODI_R1619"/>
<evidence type="ECO:0000313" key="3">
    <source>
        <dbReference type="EMBL" id="SBT27574.1"/>
    </source>
</evidence>
<evidence type="ECO:0000313" key="5">
    <source>
        <dbReference type="Proteomes" id="UP000078558"/>
    </source>
</evidence>
<dbReference type="AlphaFoldDB" id="A0A1C3K7Z3"/>
<sequence length="117" mass="13154">MSLTLYGLKACSTVAKARQWLDAHDVAHDFVDYRETPVSPALLKDWAAQLGGWEKLVNRASMTWRNLDESRKSPASDAEWLALIAEYPALVRRPVSQAGDGTVAVGFNEKRYTERFL</sequence>
<organism evidence="3 5">
    <name type="scientific">Orrella dioscoreae</name>
    <dbReference type="NCBI Taxonomy" id="1851544"/>
    <lineage>
        <taxon>Bacteria</taxon>
        <taxon>Pseudomonadati</taxon>
        <taxon>Pseudomonadota</taxon>
        <taxon>Betaproteobacteria</taxon>
        <taxon>Burkholderiales</taxon>
        <taxon>Alcaligenaceae</taxon>
        <taxon>Orrella</taxon>
    </lineage>
</organism>
<accession>A0A1C3K7Z3</accession>
<evidence type="ECO:0000256" key="2">
    <source>
        <dbReference type="PROSITE-ProRule" id="PRU01282"/>
    </source>
</evidence>
<protein>
    <submittedName>
        <fullName evidence="3">Arsenate reductase and related proteins, glutaredoxin family</fullName>
    </submittedName>
</protein>
<dbReference type="PANTHER" id="PTHR30041:SF8">
    <property type="entry name" value="PROTEIN YFFB"/>
    <property type="match status" value="1"/>
</dbReference>
<dbReference type="PROSITE" id="PS51353">
    <property type="entry name" value="ARSC"/>
    <property type="match status" value="1"/>
</dbReference>
<dbReference type="Proteomes" id="UP000078558">
    <property type="component" value="Chromosome I"/>
</dbReference>
<dbReference type="EMBL" id="FLRC01000055">
    <property type="protein sequence ID" value="SBT27574.1"/>
    <property type="molecule type" value="Genomic_DNA"/>
</dbReference>
<dbReference type="InterPro" id="IPR036249">
    <property type="entry name" value="Thioredoxin-like_sf"/>
</dbReference>
<name>A0A1C3K7Z3_9BURK</name>
<dbReference type="EMBL" id="LT907988">
    <property type="protein sequence ID" value="SOE48748.1"/>
    <property type="molecule type" value="Genomic_DNA"/>
</dbReference>
<proteinExistence type="inferred from homology"/>
<dbReference type="SUPFAM" id="SSF52833">
    <property type="entry name" value="Thioredoxin-like"/>
    <property type="match status" value="1"/>
</dbReference>
<dbReference type="Pfam" id="PF03960">
    <property type="entry name" value="ArsC"/>
    <property type="match status" value="1"/>
</dbReference>
<dbReference type="NCBIfam" id="TIGR01617">
    <property type="entry name" value="arsC_related"/>
    <property type="match status" value="1"/>
</dbReference>
<dbReference type="OrthoDB" id="9803749at2"/>
<dbReference type="PANTHER" id="PTHR30041">
    <property type="entry name" value="ARSENATE REDUCTASE"/>
    <property type="match status" value="1"/>
</dbReference>
<reference evidence="3 5" key="1">
    <citation type="submission" date="2016-06" db="EMBL/GenBank/DDBJ databases">
        <authorList>
            <person name="Kjaerup R.B."/>
            <person name="Dalgaard T.S."/>
            <person name="Juul-Madsen H.R."/>
        </authorList>
    </citation>
    <scope>NUCLEOTIDE SEQUENCE [LARGE SCALE GENOMIC DNA]</scope>
    <source>
        <strain evidence="3">Orrdi1</strain>
    </source>
</reference>
<evidence type="ECO:0000256" key="1">
    <source>
        <dbReference type="ARBA" id="ARBA00007198"/>
    </source>
</evidence>
<dbReference type="InterPro" id="IPR006504">
    <property type="entry name" value="Tscrpt_reg_Spx/MgsR"/>
</dbReference>
<comment type="similarity">
    <text evidence="1 2">Belongs to the ArsC family.</text>
</comment>
<evidence type="ECO:0000313" key="4">
    <source>
        <dbReference type="EMBL" id="SOE48748.1"/>
    </source>
</evidence>
<reference evidence="4 5" key="2">
    <citation type="submission" date="2017-08" db="EMBL/GenBank/DDBJ databases">
        <authorList>
            <person name="de Groot N.N."/>
        </authorList>
    </citation>
    <scope>NUCLEOTIDE SEQUENCE [LARGE SCALE GENOMIC DNA]</scope>
    <source>
        <strain evidence="4">Orrdi1</strain>
    </source>
</reference>
<keyword evidence="5" id="KW-1185">Reference proteome</keyword>